<accession>A0A6G1GB78</accession>
<dbReference type="Proteomes" id="UP000504638">
    <property type="component" value="Unplaced"/>
</dbReference>
<reference evidence="2 4" key="1">
    <citation type="submission" date="2020-01" db="EMBL/GenBank/DDBJ databases">
        <authorList>
            <consortium name="DOE Joint Genome Institute"/>
            <person name="Haridas S."/>
            <person name="Albert R."/>
            <person name="Binder M."/>
            <person name="Bloem J."/>
            <person name="Labutti K."/>
            <person name="Salamov A."/>
            <person name="Andreopoulos B."/>
            <person name="Baker S.E."/>
            <person name="Barry K."/>
            <person name="Bills G."/>
            <person name="Bluhm B.H."/>
            <person name="Cannon C."/>
            <person name="Castanera R."/>
            <person name="Culley D.E."/>
            <person name="Daum C."/>
            <person name="Ezra D."/>
            <person name="Gonzalez J.B."/>
            <person name="Henrissat B."/>
            <person name="Kuo A."/>
            <person name="Liang C."/>
            <person name="Lipzen A."/>
            <person name="Lutzoni F."/>
            <person name="Magnuson J."/>
            <person name="Mondo S."/>
            <person name="Nolan M."/>
            <person name="Ohm R."/>
            <person name="Pangilinan J."/>
            <person name="Park H.-J."/>
            <person name="Ramirez L."/>
            <person name="Alfaro M."/>
            <person name="Sun H."/>
            <person name="Tritt A."/>
            <person name="Yoshinaga Y."/>
            <person name="Zwiers L.-H."/>
            <person name="Turgeon B.G."/>
            <person name="Goodwin S.B."/>
            <person name="Spatafora J.W."/>
            <person name="Crous P.W."/>
            <person name="Grigoriev I.V."/>
        </authorList>
    </citation>
    <scope>NUCLEOTIDE SEQUENCE</scope>
    <source>
        <strain evidence="2 4">CBS 781.70</strain>
    </source>
</reference>
<feature type="region of interest" description="Disordered" evidence="1">
    <location>
        <begin position="95"/>
        <end position="115"/>
    </location>
</feature>
<dbReference type="GeneID" id="54418570"/>
<reference evidence="4" key="2">
    <citation type="submission" date="2020-04" db="EMBL/GenBank/DDBJ databases">
        <authorList>
            <consortium name="NCBI Genome Project"/>
        </authorList>
    </citation>
    <scope>NUCLEOTIDE SEQUENCE</scope>
    <source>
        <strain evidence="4">CBS 781.70</strain>
    </source>
</reference>
<evidence type="ECO:0000313" key="2">
    <source>
        <dbReference type="EMBL" id="KAF1815274.1"/>
    </source>
</evidence>
<organism evidence="2">
    <name type="scientific">Eremomyces bilateralis CBS 781.70</name>
    <dbReference type="NCBI Taxonomy" id="1392243"/>
    <lineage>
        <taxon>Eukaryota</taxon>
        <taxon>Fungi</taxon>
        <taxon>Dikarya</taxon>
        <taxon>Ascomycota</taxon>
        <taxon>Pezizomycotina</taxon>
        <taxon>Dothideomycetes</taxon>
        <taxon>Dothideomycetes incertae sedis</taxon>
        <taxon>Eremomycetales</taxon>
        <taxon>Eremomycetaceae</taxon>
        <taxon>Eremomyces</taxon>
    </lineage>
</organism>
<evidence type="ECO:0000313" key="4">
    <source>
        <dbReference type="RefSeq" id="XP_033536905.1"/>
    </source>
</evidence>
<dbReference type="AlphaFoldDB" id="A0A6G1GB78"/>
<keyword evidence="3" id="KW-1185">Reference proteome</keyword>
<evidence type="ECO:0000256" key="1">
    <source>
        <dbReference type="SAM" id="MobiDB-lite"/>
    </source>
</evidence>
<dbReference type="RefSeq" id="XP_033536905.1">
    <property type="nucleotide sequence ID" value="XM_033678000.1"/>
</dbReference>
<reference evidence="4" key="3">
    <citation type="submission" date="2025-04" db="UniProtKB">
        <authorList>
            <consortium name="RefSeq"/>
        </authorList>
    </citation>
    <scope>IDENTIFICATION</scope>
    <source>
        <strain evidence="4">CBS 781.70</strain>
    </source>
</reference>
<protein>
    <submittedName>
        <fullName evidence="2 4">Uncharacterized protein</fullName>
    </submittedName>
</protein>
<evidence type="ECO:0000313" key="3">
    <source>
        <dbReference type="Proteomes" id="UP000504638"/>
    </source>
</evidence>
<dbReference type="EMBL" id="ML975152">
    <property type="protein sequence ID" value="KAF1815274.1"/>
    <property type="molecule type" value="Genomic_DNA"/>
</dbReference>
<proteinExistence type="predicted"/>
<sequence length="369" mass="41799">MNNQQHQGPDDESIWSPRRAHAWYENNRAPRPVNLQSHRPGPGSWNSYQPHNIGQRNAIWRGSSLVNANFNRNLNSDQGALNDLWVGRGRLCNGYGPHDRTPVSGPHGQPTPTPMEYISQARRRPLEDHVFMDAWATSETIDQAVGQGPRRLHAVTRRRYGSSTTSPTNVVWIHDSHTEIPEPARSTYYLECTFGSDCRILEDHARAESSRPPSIDGLVPDEMDEEQYDRLELRGGGGSVLEEHEWQCCKKSCRGRKNTSSHTSGRLCRFCGSKKCENCIEKPEICFFCSQKGEEMSNALIVFRKKFSRQYCMECGTKALQCVQCDQTKGVMAVSGDAKLNEGEDRYSMICPDCVKKQKALAQFKMCRI</sequence>
<gene>
    <name evidence="2 4" type="ORF">P152DRAFT_447506</name>
</gene>
<feature type="region of interest" description="Disordered" evidence="1">
    <location>
        <begin position="27"/>
        <end position="50"/>
    </location>
</feature>
<name>A0A6G1GB78_9PEZI</name>